<organism evidence="2 3">
    <name type="scientific">Panagrolaimus davidi</name>
    <dbReference type="NCBI Taxonomy" id="227884"/>
    <lineage>
        <taxon>Eukaryota</taxon>
        <taxon>Metazoa</taxon>
        <taxon>Ecdysozoa</taxon>
        <taxon>Nematoda</taxon>
        <taxon>Chromadorea</taxon>
        <taxon>Rhabditida</taxon>
        <taxon>Tylenchina</taxon>
        <taxon>Panagrolaimomorpha</taxon>
        <taxon>Panagrolaimoidea</taxon>
        <taxon>Panagrolaimidae</taxon>
        <taxon>Panagrolaimus</taxon>
    </lineage>
</organism>
<reference evidence="3" key="1">
    <citation type="submission" date="2022-11" db="UniProtKB">
        <authorList>
            <consortium name="WormBaseParasite"/>
        </authorList>
    </citation>
    <scope>IDENTIFICATION</scope>
</reference>
<dbReference type="InterPro" id="IPR016187">
    <property type="entry name" value="CTDL_fold"/>
</dbReference>
<accession>A0A914PN48</accession>
<dbReference type="InterPro" id="IPR001304">
    <property type="entry name" value="C-type_lectin-like"/>
</dbReference>
<dbReference type="WBParaSite" id="PDA_v2.g1738.t1">
    <property type="protein sequence ID" value="PDA_v2.g1738.t1"/>
    <property type="gene ID" value="PDA_v2.g1738"/>
</dbReference>
<keyword evidence="2" id="KW-1185">Reference proteome</keyword>
<dbReference type="InterPro" id="IPR016186">
    <property type="entry name" value="C-type_lectin-like/link_sf"/>
</dbReference>
<name>A0A914PN48_9BILA</name>
<evidence type="ECO:0000259" key="1">
    <source>
        <dbReference type="SMART" id="SM00034"/>
    </source>
</evidence>
<evidence type="ECO:0000313" key="2">
    <source>
        <dbReference type="Proteomes" id="UP000887578"/>
    </source>
</evidence>
<dbReference type="Gene3D" id="3.40.50.410">
    <property type="entry name" value="von Willebrand factor, type A domain"/>
    <property type="match status" value="1"/>
</dbReference>
<dbReference type="SUPFAM" id="SSF56436">
    <property type="entry name" value="C-type lectin-like"/>
    <property type="match status" value="1"/>
</dbReference>
<proteinExistence type="predicted"/>
<dbReference type="AlphaFoldDB" id="A0A914PN48"/>
<feature type="domain" description="C-type lectin" evidence="1">
    <location>
        <begin position="117"/>
        <end position="263"/>
    </location>
</feature>
<dbReference type="Gene3D" id="3.10.100.10">
    <property type="entry name" value="Mannose-Binding Protein A, subunit A"/>
    <property type="match status" value="1"/>
</dbReference>
<sequence>MEKIFDLKKYSNLFDKNRNAVLAFKQAQTMLMLKKTFRKPVIVFLSSGISNSSDPYDISQILKTLLNVRIITISTTATTEVKIDRIASLGMNIATTNNEKAAEESFEKILAFANCYCKSGWIQFIDSKDSTSQTSYYGDCLRGFSNAETPASAFNICKSFGGVPISLTSAEKSKFVSTSIIYEQINKSPIFTIGLKRHSTNINLKTWTHFSGEDFSTGEFPTHLSQISNDDLSLNCTMALQIGHQTFFSPIGCSSSKLPFICQIPAFDGNRQEIKN</sequence>
<dbReference type="InterPro" id="IPR036465">
    <property type="entry name" value="vWFA_dom_sf"/>
</dbReference>
<protein>
    <submittedName>
        <fullName evidence="3">C-type lectin domain-containing protein</fullName>
    </submittedName>
</protein>
<dbReference type="CDD" id="cd00037">
    <property type="entry name" value="CLECT"/>
    <property type="match status" value="1"/>
</dbReference>
<dbReference type="Proteomes" id="UP000887578">
    <property type="component" value="Unplaced"/>
</dbReference>
<dbReference type="SMART" id="SM00034">
    <property type="entry name" value="CLECT"/>
    <property type="match status" value="1"/>
</dbReference>
<evidence type="ECO:0000313" key="3">
    <source>
        <dbReference type="WBParaSite" id="PDA_v2.g1738.t1"/>
    </source>
</evidence>